<feature type="compositionally biased region" description="Low complexity" evidence="2">
    <location>
        <begin position="349"/>
        <end position="361"/>
    </location>
</feature>
<feature type="compositionally biased region" description="Basic and acidic residues" evidence="2">
    <location>
        <begin position="903"/>
        <end position="916"/>
    </location>
</feature>
<dbReference type="SUPFAM" id="SSF46785">
    <property type="entry name" value="Winged helix' DNA-binding domain"/>
    <property type="match status" value="1"/>
</dbReference>
<evidence type="ECO:0000259" key="3">
    <source>
        <dbReference type="SMART" id="SM00715"/>
    </source>
</evidence>
<dbReference type="Proteomes" id="UP001497525">
    <property type="component" value="Unassembled WGS sequence"/>
</dbReference>
<comment type="caution">
    <text evidence="4">The sequence shown here is derived from an EMBL/GenBank/DDBJ whole genome shotgun (WGS) entry which is preliminary data.</text>
</comment>
<dbReference type="InterPro" id="IPR036390">
    <property type="entry name" value="WH_DNA-bd_sf"/>
</dbReference>
<feature type="compositionally biased region" description="Basic and acidic residues" evidence="2">
    <location>
        <begin position="293"/>
        <end position="302"/>
    </location>
</feature>
<feature type="compositionally biased region" description="Pro residues" evidence="2">
    <location>
        <begin position="238"/>
        <end position="248"/>
    </location>
</feature>
<feature type="region of interest" description="Disordered" evidence="2">
    <location>
        <begin position="903"/>
        <end position="952"/>
    </location>
</feature>
<evidence type="ECO:0000256" key="1">
    <source>
        <dbReference type="ARBA" id="ARBA00022884"/>
    </source>
</evidence>
<feature type="compositionally biased region" description="Polar residues" evidence="2">
    <location>
        <begin position="937"/>
        <end position="952"/>
    </location>
</feature>
<feature type="region of interest" description="Disordered" evidence="2">
    <location>
        <begin position="237"/>
        <end position="259"/>
    </location>
</feature>
<proteinExistence type="predicted"/>
<evidence type="ECO:0000313" key="4">
    <source>
        <dbReference type="EMBL" id="CAL5133238.1"/>
    </source>
</evidence>
<sequence>MAQERAQPLILPQSGYLFPQAELGTLTRSFTAFAPNAPYSIRDPQLALSPPAGYVDNRQSLAEQLPAVAYPPVPLMRPAYLTNNNITHTDAQERDYQIITYDELEKMLPEPKPAGRIELGMLPNGSAYAPKTATRENYLLFPSKFSYILYFTHHYFSRENLSRDHTFLNMLVNRLVLPLDKLIKAPRLAALSTTLEEIEQALEKSKIVCLEDMGGGVRGVRRIDGYPAFALAEELTPPFRPQLDPPSSSPLEVANSQLQSPQSANYLNYTRVAAQAPFPSPQSLTVQPIAAESSDREEERRTNPTPLGGGNDQSLSASVGNKLVSSGYSFSTGEQQQPVMYTGGRSRESSTLLSPSSLPTSAGGGSTSYNIGPPPNQTVTSASVVPPPSAYLPTTTSTATSSTSANASETVTLNSSSNHVGRESIDAASSGRPPSGVWPQPQLPQQPGLILGPYNRYSLQPASVAQSNPMEANSPTYNSHTSVLGFPSRPGYPAAAFQMGGLQPTELHPVSVLPIRQHNALPPYLLGQTGHTPGPYPGSLSFCQMSTTGSPINLAMAAAIANQQQTLSQPQNAPVSHVQFTANQLFAGSANQIAALNPHQSAGGGLSGASYQMAVAALAAAAQQQQQQQQAAAYFQPPINPNIQSQGHHLQSSAAQSALPVYYAAQPLPIPAHLHRHPVQRLSHAPIYPIQAYPYQPQATVLHNPSELASTLVKSDTAGNNFSAPNCAASSQTTIGYPLLFQSPVQFHQQPNQHNSNLVASSLAAAAAGLHIQYPPPPARTPVNSFGLTPLPLSLIAISNPAPTTSLPHLNSTVTYKSTVSGSLETKNNNLVESSRAPSEGLTSSQNTPTESTGGTIIAVVSSSPAVSEHSALVSPSASSTSSTDNQSNLSVDVVAGHKLSHALKESNEINEEKTLHNSSTEDSEDSGSSGIGEMNSACSSGTSDARTTGSSHTLTGQVVVSGTTACAFVSCKRQSSNVNRAKDSGSKT</sequence>
<name>A0AAV2T720_CALDB</name>
<reference evidence="4" key="1">
    <citation type="submission" date="2024-06" db="EMBL/GenBank/DDBJ databases">
        <authorList>
            <person name="Liu X."/>
            <person name="Lenzi L."/>
            <person name="Haldenby T S."/>
            <person name="Uol C."/>
        </authorList>
    </citation>
    <scope>NUCLEOTIDE SEQUENCE</scope>
</reference>
<evidence type="ECO:0000313" key="5">
    <source>
        <dbReference type="Proteomes" id="UP001497525"/>
    </source>
</evidence>
<organism evidence="4 5">
    <name type="scientific">Calicophoron daubneyi</name>
    <name type="common">Rumen fluke</name>
    <name type="synonym">Paramphistomum daubneyi</name>
    <dbReference type="NCBI Taxonomy" id="300641"/>
    <lineage>
        <taxon>Eukaryota</taxon>
        <taxon>Metazoa</taxon>
        <taxon>Spiralia</taxon>
        <taxon>Lophotrochozoa</taxon>
        <taxon>Platyhelminthes</taxon>
        <taxon>Trematoda</taxon>
        <taxon>Digenea</taxon>
        <taxon>Plagiorchiida</taxon>
        <taxon>Pronocephalata</taxon>
        <taxon>Paramphistomoidea</taxon>
        <taxon>Paramphistomidae</taxon>
        <taxon>Calicophoron</taxon>
    </lineage>
</organism>
<feature type="compositionally biased region" description="Polar residues" evidence="2">
    <location>
        <begin position="312"/>
        <end position="339"/>
    </location>
</feature>
<dbReference type="GO" id="GO:0003723">
    <property type="term" value="F:RNA binding"/>
    <property type="evidence" value="ECO:0007669"/>
    <property type="project" value="UniProtKB-KW"/>
</dbReference>
<dbReference type="InterPro" id="IPR036388">
    <property type="entry name" value="WH-like_DNA-bd_sf"/>
</dbReference>
<dbReference type="CDD" id="cd07323">
    <property type="entry name" value="LAM"/>
    <property type="match status" value="1"/>
</dbReference>
<dbReference type="InterPro" id="IPR006630">
    <property type="entry name" value="La_HTH"/>
</dbReference>
<gene>
    <name evidence="4" type="ORF">CDAUBV1_LOCUS6505</name>
</gene>
<dbReference type="EMBL" id="CAXLJL010000156">
    <property type="protein sequence ID" value="CAL5133238.1"/>
    <property type="molecule type" value="Genomic_DNA"/>
</dbReference>
<accession>A0AAV2T720</accession>
<dbReference type="SMART" id="SM00715">
    <property type="entry name" value="LA"/>
    <property type="match status" value="1"/>
</dbReference>
<dbReference type="Gene3D" id="1.10.10.10">
    <property type="entry name" value="Winged helix-like DNA-binding domain superfamily/Winged helix DNA-binding domain"/>
    <property type="match status" value="1"/>
</dbReference>
<feature type="compositionally biased region" description="Low complexity" evidence="2">
    <location>
        <begin position="391"/>
        <end position="412"/>
    </location>
</feature>
<protein>
    <recommendedName>
        <fullName evidence="3">HTH La-type RNA-binding domain-containing protein</fullName>
    </recommendedName>
</protein>
<feature type="compositionally biased region" description="Polar residues" evidence="2">
    <location>
        <begin position="249"/>
        <end position="259"/>
    </location>
</feature>
<evidence type="ECO:0000256" key="2">
    <source>
        <dbReference type="SAM" id="MobiDB-lite"/>
    </source>
</evidence>
<feature type="region of interest" description="Disordered" evidence="2">
    <location>
        <begin position="821"/>
        <end position="853"/>
    </location>
</feature>
<feature type="domain" description="HTH La-type RNA-binding" evidence="3">
    <location>
        <begin position="154"/>
        <end position="223"/>
    </location>
</feature>
<keyword evidence="1" id="KW-0694">RNA-binding</keyword>
<dbReference type="AlphaFoldDB" id="A0AAV2T720"/>
<feature type="region of interest" description="Disordered" evidence="2">
    <location>
        <begin position="278"/>
        <end position="438"/>
    </location>
</feature>